<accession>A0AAF0V0B5</accession>
<dbReference type="InterPro" id="IPR000477">
    <property type="entry name" value="RT_dom"/>
</dbReference>
<name>A0AAF0V0B5_SOLVR</name>
<dbReference type="EMBL" id="CP133622">
    <property type="protein sequence ID" value="WMV54561.1"/>
    <property type="molecule type" value="Genomic_DNA"/>
</dbReference>
<dbReference type="InterPro" id="IPR043128">
    <property type="entry name" value="Rev_trsase/Diguanyl_cyclase"/>
</dbReference>
<dbReference type="CDD" id="cd01647">
    <property type="entry name" value="RT_LTR"/>
    <property type="match status" value="1"/>
</dbReference>
<reference evidence="2" key="1">
    <citation type="submission" date="2023-08" db="EMBL/GenBank/DDBJ databases">
        <title>A de novo genome assembly of Solanum verrucosum Schlechtendal, a Mexican diploid species geographically isolated from the other diploid A-genome species in potato relatives.</title>
        <authorList>
            <person name="Hosaka K."/>
        </authorList>
    </citation>
    <scope>NUCLEOTIDE SEQUENCE</scope>
    <source>
        <tissue evidence="2">Young leaves</tissue>
    </source>
</reference>
<evidence type="ECO:0000259" key="1">
    <source>
        <dbReference type="Pfam" id="PF00078"/>
    </source>
</evidence>
<keyword evidence="3" id="KW-1185">Reference proteome</keyword>
<dbReference type="Gene3D" id="3.30.70.270">
    <property type="match status" value="2"/>
</dbReference>
<dbReference type="Pfam" id="PF00078">
    <property type="entry name" value="RVT_1"/>
    <property type="match status" value="1"/>
</dbReference>
<dbReference type="Proteomes" id="UP001234989">
    <property type="component" value="Chromosome 11"/>
</dbReference>
<proteinExistence type="predicted"/>
<feature type="domain" description="Reverse transcriptase" evidence="1">
    <location>
        <begin position="33"/>
        <end position="174"/>
    </location>
</feature>
<gene>
    <name evidence="2" type="ORF">MTR67_047946</name>
</gene>
<feature type="non-terminal residue" evidence="2">
    <location>
        <position position="277"/>
    </location>
</feature>
<organism evidence="2 3">
    <name type="scientific">Solanum verrucosum</name>
    <dbReference type="NCBI Taxonomy" id="315347"/>
    <lineage>
        <taxon>Eukaryota</taxon>
        <taxon>Viridiplantae</taxon>
        <taxon>Streptophyta</taxon>
        <taxon>Embryophyta</taxon>
        <taxon>Tracheophyta</taxon>
        <taxon>Spermatophyta</taxon>
        <taxon>Magnoliopsida</taxon>
        <taxon>eudicotyledons</taxon>
        <taxon>Gunneridae</taxon>
        <taxon>Pentapetalae</taxon>
        <taxon>asterids</taxon>
        <taxon>lamiids</taxon>
        <taxon>Solanales</taxon>
        <taxon>Solanaceae</taxon>
        <taxon>Solanoideae</taxon>
        <taxon>Solaneae</taxon>
        <taxon>Solanum</taxon>
    </lineage>
</organism>
<evidence type="ECO:0000313" key="2">
    <source>
        <dbReference type="EMBL" id="WMV54561.1"/>
    </source>
</evidence>
<dbReference type="Gene3D" id="3.10.10.10">
    <property type="entry name" value="HIV Type 1 Reverse Transcriptase, subunit A, domain 1"/>
    <property type="match status" value="1"/>
</dbReference>
<evidence type="ECO:0000313" key="3">
    <source>
        <dbReference type="Proteomes" id="UP001234989"/>
    </source>
</evidence>
<sequence length="277" mass="32372">MFFWHSPERKIDFSFDLLPYTQPIFIPPYRSKITIKNKYLIPRIKDLFDKLQGASYFSKIDILLDYHQLRVKKNGIQKMAFRTRYGHSEFLVMFFCLNNTPPSFMDSMNRVFKQFLDMFMIVFIDAILIYSQSEDEHVENLRIVLKILKDRELYAMFSKCEFWLRFVAFLGHIISVEGIQVDPKKTEAIKNWPRPLFALALWSFLGLIGYYRRTTDHESVCGLYLGCGLEGLARGLTGRFTASTLWAPPWPIIKTMDREGALGLMSRPGDFQLKTAG</sequence>
<dbReference type="SUPFAM" id="SSF56672">
    <property type="entry name" value="DNA/RNA polymerases"/>
    <property type="match status" value="1"/>
</dbReference>
<dbReference type="AlphaFoldDB" id="A0AAF0V0B5"/>
<dbReference type="PANTHER" id="PTHR24559">
    <property type="entry name" value="TRANSPOSON TY3-I GAG-POL POLYPROTEIN"/>
    <property type="match status" value="1"/>
</dbReference>
<dbReference type="InterPro" id="IPR053134">
    <property type="entry name" value="RNA-dir_DNA_polymerase"/>
</dbReference>
<protein>
    <recommendedName>
        <fullName evidence="1">Reverse transcriptase domain-containing protein</fullName>
    </recommendedName>
</protein>
<dbReference type="InterPro" id="IPR043502">
    <property type="entry name" value="DNA/RNA_pol_sf"/>
</dbReference>
<dbReference type="PANTHER" id="PTHR24559:SF444">
    <property type="entry name" value="REVERSE TRANSCRIPTASE DOMAIN-CONTAINING PROTEIN"/>
    <property type="match status" value="1"/>
</dbReference>